<dbReference type="Pfam" id="PF07734">
    <property type="entry name" value="FBA_1"/>
    <property type="match status" value="1"/>
</dbReference>
<protein>
    <recommendedName>
        <fullName evidence="1">F-box domain-containing protein</fullName>
    </recommendedName>
</protein>
<dbReference type="InterPro" id="IPR017451">
    <property type="entry name" value="F-box-assoc_interact_dom"/>
</dbReference>
<dbReference type="AlphaFoldDB" id="A0AAV9KR03"/>
<organism evidence="2 3">
    <name type="scientific">Solanum pinnatisectum</name>
    <name type="common">tansyleaf nightshade</name>
    <dbReference type="NCBI Taxonomy" id="50273"/>
    <lineage>
        <taxon>Eukaryota</taxon>
        <taxon>Viridiplantae</taxon>
        <taxon>Streptophyta</taxon>
        <taxon>Embryophyta</taxon>
        <taxon>Tracheophyta</taxon>
        <taxon>Spermatophyta</taxon>
        <taxon>Magnoliopsida</taxon>
        <taxon>eudicotyledons</taxon>
        <taxon>Gunneridae</taxon>
        <taxon>Pentapetalae</taxon>
        <taxon>asterids</taxon>
        <taxon>lamiids</taxon>
        <taxon>Solanales</taxon>
        <taxon>Solanaceae</taxon>
        <taxon>Solanoideae</taxon>
        <taxon>Solaneae</taxon>
        <taxon>Solanum</taxon>
    </lineage>
</organism>
<evidence type="ECO:0000259" key="1">
    <source>
        <dbReference type="PROSITE" id="PS50181"/>
    </source>
</evidence>
<dbReference type="PROSITE" id="PS50181">
    <property type="entry name" value="FBOX"/>
    <property type="match status" value="1"/>
</dbReference>
<dbReference type="EMBL" id="JAWPEI010000009">
    <property type="protein sequence ID" value="KAK4715593.1"/>
    <property type="molecule type" value="Genomic_DNA"/>
</dbReference>
<dbReference type="InterPro" id="IPR036047">
    <property type="entry name" value="F-box-like_dom_sf"/>
</dbReference>
<feature type="domain" description="F-box" evidence="1">
    <location>
        <begin position="3"/>
        <end position="49"/>
    </location>
</feature>
<evidence type="ECO:0000313" key="2">
    <source>
        <dbReference type="EMBL" id="KAK4715593.1"/>
    </source>
</evidence>
<dbReference type="Proteomes" id="UP001311915">
    <property type="component" value="Unassembled WGS sequence"/>
</dbReference>
<dbReference type="CDD" id="cd22157">
    <property type="entry name" value="F-box_AtFBW1-like"/>
    <property type="match status" value="1"/>
</dbReference>
<keyword evidence="3" id="KW-1185">Reference proteome</keyword>
<dbReference type="SUPFAM" id="SSF81383">
    <property type="entry name" value="F-box domain"/>
    <property type="match status" value="1"/>
</dbReference>
<dbReference type="InterPro" id="IPR050796">
    <property type="entry name" value="SCF_F-box_component"/>
</dbReference>
<name>A0AAV9KR03_9SOLN</name>
<gene>
    <name evidence="2" type="ORF">R3W88_013931</name>
</gene>
<dbReference type="PANTHER" id="PTHR31672">
    <property type="entry name" value="BNACNNG10540D PROTEIN"/>
    <property type="match status" value="1"/>
</dbReference>
<dbReference type="InterPro" id="IPR001810">
    <property type="entry name" value="F-box_dom"/>
</dbReference>
<dbReference type="InterPro" id="IPR006527">
    <property type="entry name" value="F-box-assoc_dom_typ1"/>
</dbReference>
<reference evidence="2 3" key="1">
    <citation type="submission" date="2023-10" db="EMBL/GenBank/DDBJ databases">
        <title>Genome-Wide Identification Analysis in wild type Solanum Pinnatisectum Reveals Some Genes Defensing Phytophthora Infestans.</title>
        <authorList>
            <person name="Sun C."/>
        </authorList>
    </citation>
    <scope>NUCLEOTIDE SEQUENCE [LARGE SCALE GENOMIC DNA]</scope>
    <source>
        <strain evidence="2">LQN</strain>
        <tissue evidence="2">Leaf</tissue>
    </source>
</reference>
<evidence type="ECO:0000313" key="3">
    <source>
        <dbReference type="Proteomes" id="UP001311915"/>
    </source>
</evidence>
<proteinExistence type="predicted"/>
<dbReference type="SMART" id="SM00256">
    <property type="entry name" value="FBOX"/>
    <property type="match status" value="1"/>
</dbReference>
<dbReference type="NCBIfam" id="TIGR01640">
    <property type="entry name" value="F_box_assoc_1"/>
    <property type="match status" value="1"/>
</dbReference>
<sequence>MAESIISVLPHEIIIEILLKVPPKSLLKFMCVSKSWLELISSTKFIKNHLKLTANEKEYSRHRIIFQESACNFKVCCLPSILYKERSTDLFDIGSPMENPTIYTWIAGSVNELICQYSKIEEPVLWNPTIKKSKKLPTLGAKLRNAKLRNGFSYYLKYGFGYDETCDDYKVVVIQCIYADSDSCDTVVNIYSLKADSWRTINKFQGNFLVNSPGKFVDGKLYWALSADVDTFNKCNIISLDMADETWRRLELPDSYGKGSYLLALGVVGSHLFVLCLNCIEGINSDVWIMKDCGVQVSWTKIFTVDHPKDLGEFIFFTSIFSLPCYQSNKDEILLLLSPVIMTYNGSTRQVEVADQFEECAAAEIYVGSLVDPLLIS</sequence>
<accession>A0AAV9KR03</accession>
<dbReference type="Gene3D" id="1.20.1280.50">
    <property type="match status" value="1"/>
</dbReference>
<dbReference type="Pfam" id="PF00646">
    <property type="entry name" value="F-box"/>
    <property type="match status" value="1"/>
</dbReference>
<comment type="caution">
    <text evidence="2">The sequence shown here is derived from an EMBL/GenBank/DDBJ whole genome shotgun (WGS) entry which is preliminary data.</text>
</comment>
<dbReference type="PANTHER" id="PTHR31672:SF13">
    <property type="entry name" value="F-BOX PROTEIN CPR30-LIKE"/>
    <property type="match status" value="1"/>
</dbReference>